<protein>
    <recommendedName>
        <fullName evidence="3">RING-type domain-containing protein</fullName>
    </recommendedName>
</protein>
<keyword evidence="1" id="KW-0479">Metal-binding</keyword>
<dbReference type="Pfam" id="PF13639">
    <property type="entry name" value="zf-RING_2"/>
    <property type="match status" value="1"/>
</dbReference>
<feature type="domain" description="RING-type" evidence="3">
    <location>
        <begin position="142"/>
        <end position="182"/>
    </location>
</feature>
<dbReference type="InterPro" id="IPR051826">
    <property type="entry name" value="E3_ubiquitin-ligase_domain"/>
</dbReference>
<dbReference type="PANTHER" id="PTHR22765:SF416">
    <property type="entry name" value="E3 UBIQUITIN-PROTEIN LIGASE GODZILLA"/>
    <property type="match status" value="1"/>
</dbReference>
<evidence type="ECO:0000313" key="4">
    <source>
        <dbReference type="EMBL" id="KAK5068705.1"/>
    </source>
</evidence>
<sequence length="183" mass="19892">MGPSASPTSPRARNADRTATVVCIVLAVVVLTTIAAFTIKSFQTKPTPPENAQRPRSHAEKGLPAFILHTFRLVSYGAKSDMTEIDVERGSLNTTRPESIVVEEQELKVPQTAHCREDGTAINAPAPAKGADLPPEVGQSECSICMHTFNMNDKIRVLPCKHDFHQACIDPWLVGFSGTCPVW</sequence>
<name>A0ABR0JRV3_9EURO</name>
<dbReference type="PROSITE" id="PS50089">
    <property type="entry name" value="ZF_RING_2"/>
    <property type="match status" value="1"/>
</dbReference>
<accession>A0ABR0JRV3</accession>
<proteinExistence type="predicted"/>
<dbReference type="SMART" id="SM00184">
    <property type="entry name" value="RING"/>
    <property type="match status" value="1"/>
</dbReference>
<gene>
    <name evidence="4" type="ORF">LTR69_000826</name>
</gene>
<dbReference type="SUPFAM" id="SSF57850">
    <property type="entry name" value="RING/U-box"/>
    <property type="match status" value="1"/>
</dbReference>
<dbReference type="InterPro" id="IPR001841">
    <property type="entry name" value="Znf_RING"/>
</dbReference>
<keyword evidence="2" id="KW-0812">Transmembrane</keyword>
<feature type="transmembrane region" description="Helical" evidence="2">
    <location>
        <begin position="21"/>
        <end position="39"/>
    </location>
</feature>
<evidence type="ECO:0000256" key="1">
    <source>
        <dbReference type="PROSITE-ProRule" id="PRU00175"/>
    </source>
</evidence>
<evidence type="ECO:0000313" key="5">
    <source>
        <dbReference type="Proteomes" id="UP001345691"/>
    </source>
</evidence>
<evidence type="ECO:0000259" key="3">
    <source>
        <dbReference type="PROSITE" id="PS50089"/>
    </source>
</evidence>
<keyword evidence="5" id="KW-1185">Reference proteome</keyword>
<evidence type="ECO:0000256" key="2">
    <source>
        <dbReference type="SAM" id="Phobius"/>
    </source>
</evidence>
<dbReference type="CDD" id="cd16454">
    <property type="entry name" value="RING-H2_PA-TM-RING"/>
    <property type="match status" value="1"/>
</dbReference>
<dbReference type="InterPro" id="IPR013083">
    <property type="entry name" value="Znf_RING/FYVE/PHD"/>
</dbReference>
<keyword evidence="2" id="KW-0472">Membrane</keyword>
<dbReference type="Proteomes" id="UP001345691">
    <property type="component" value="Unassembled WGS sequence"/>
</dbReference>
<dbReference type="EMBL" id="JAVRRF010000001">
    <property type="protein sequence ID" value="KAK5068705.1"/>
    <property type="molecule type" value="Genomic_DNA"/>
</dbReference>
<keyword evidence="2" id="KW-1133">Transmembrane helix</keyword>
<organism evidence="4 5">
    <name type="scientific">Exophiala sideris</name>
    <dbReference type="NCBI Taxonomy" id="1016849"/>
    <lineage>
        <taxon>Eukaryota</taxon>
        <taxon>Fungi</taxon>
        <taxon>Dikarya</taxon>
        <taxon>Ascomycota</taxon>
        <taxon>Pezizomycotina</taxon>
        <taxon>Eurotiomycetes</taxon>
        <taxon>Chaetothyriomycetidae</taxon>
        <taxon>Chaetothyriales</taxon>
        <taxon>Herpotrichiellaceae</taxon>
        <taxon>Exophiala</taxon>
    </lineage>
</organism>
<dbReference type="PANTHER" id="PTHR22765">
    <property type="entry name" value="RING FINGER AND PROTEASE ASSOCIATED DOMAIN-CONTAINING"/>
    <property type="match status" value="1"/>
</dbReference>
<keyword evidence="1" id="KW-0863">Zinc-finger</keyword>
<dbReference type="Gene3D" id="3.30.40.10">
    <property type="entry name" value="Zinc/RING finger domain, C3HC4 (zinc finger)"/>
    <property type="match status" value="1"/>
</dbReference>
<reference evidence="4 5" key="1">
    <citation type="submission" date="2023-08" db="EMBL/GenBank/DDBJ databases">
        <title>Black Yeasts Isolated from many extreme environments.</title>
        <authorList>
            <person name="Coleine C."/>
            <person name="Stajich J.E."/>
            <person name="Selbmann L."/>
        </authorList>
    </citation>
    <scope>NUCLEOTIDE SEQUENCE [LARGE SCALE GENOMIC DNA]</scope>
    <source>
        <strain evidence="4 5">CCFEE 6328</strain>
    </source>
</reference>
<keyword evidence="1" id="KW-0862">Zinc</keyword>
<comment type="caution">
    <text evidence="4">The sequence shown here is derived from an EMBL/GenBank/DDBJ whole genome shotgun (WGS) entry which is preliminary data.</text>
</comment>